<comment type="caution">
    <text evidence="1">The sequence shown here is derived from an EMBL/GenBank/DDBJ whole genome shotgun (WGS) entry which is preliminary data.</text>
</comment>
<proteinExistence type="predicted"/>
<organism evidence="1">
    <name type="scientific">Tanacetum cinerariifolium</name>
    <name type="common">Dalmatian daisy</name>
    <name type="synonym">Chrysanthemum cinerariifolium</name>
    <dbReference type="NCBI Taxonomy" id="118510"/>
    <lineage>
        <taxon>Eukaryota</taxon>
        <taxon>Viridiplantae</taxon>
        <taxon>Streptophyta</taxon>
        <taxon>Embryophyta</taxon>
        <taxon>Tracheophyta</taxon>
        <taxon>Spermatophyta</taxon>
        <taxon>Magnoliopsida</taxon>
        <taxon>eudicotyledons</taxon>
        <taxon>Gunneridae</taxon>
        <taxon>Pentapetalae</taxon>
        <taxon>asterids</taxon>
        <taxon>campanulids</taxon>
        <taxon>Asterales</taxon>
        <taxon>Asteraceae</taxon>
        <taxon>Asteroideae</taxon>
        <taxon>Anthemideae</taxon>
        <taxon>Anthemidinae</taxon>
        <taxon>Tanacetum</taxon>
    </lineage>
</organism>
<dbReference type="EMBL" id="BKCJ010000789">
    <property type="protein sequence ID" value="GEU36264.1"/>
    <property type="molecule type" value="Genomic_DNA"/>
</dbReference>
<dbReference type="AlphaFoldDB" id="A0A6L2JKV3"/>
<evidence type="ECO:0000313" key="1">
    <source>
        <dbReference type="EMBL" id="GEU36264.1"/>
    </source>
</evidence>
<sequence>MLLAQVQEYGVILHEEQQDFLVDTLEEMDSDCEDHQLHMTSNFKADHVDAFDLDCDDEATASAIFMESLSLAGSINGDTIGLTYDSKLPFKVPHYDTYHENDVLNSVVQETKYNETSNNKPVYVEVYRFANPDEAKAVIAHGVKNHHGLICNLRGIRGAGKSDKESFYTSASVIFKILQDEDVRKKVKNKYEAKRLRKEKDMSLCGKKQ</sequence>
<reference evidence="1" key="1">
    <citation type="journal article" date="2019" name="Sci. Rep.">
        <title>Draft genome of Tanacetum cinerariifolium, the natural source of mosquito coil.</title>
        <authorList>
            <person name="Yamashiro T."/>
            <person name="Shiraishi A."/>
            <person name="Satake H."/>
            <person name="Nakayama K."/>
        </authorList>
    </citation>
    <scope>NUCLEOTIDE SEQUENCE</scope>
</reference>
<protein>
    <submittedName>
        <fullName evidence="1">Uncharacterized protein</fullName>
    </submittedName>
</protein>
<name>A0A6L2JKV3_TANCI</name>
<accession>A0A6L2JKV3</accession>
<gene>
    <name evidence="1" type="ORF">Tci_008242</name>
</gene>